<dbReference type="AlphaFoldDB" id="A7IQH6"/>
<proteinExistence type="inferred from homology"/>
<dbReference type="PANTHER" id="PTHR43477:SF1">
    <property type="entry name" value="DIHYDROANTICAPSIN 7-DEHYDROGENASE"/>
    <property type="match status" value="1"/>
</dbReference>
<dbReference type="PANTHER" id="PTHR43477">
    <property type="entry name" value="DIHYDROANTICAPSIN 7-DEHYDROGENASE"/>
    <property type="match status" value="1"/>
</dbReference>
<dbReference type="Gene3D" id="3.40.50.720">
    <property type="entry name" value="NAD(P)-binding Rossmann-like Domain"/>
    <property type="match status" value="1"/>
</dbReference>
<protein>
    <submittedName>
        <fullName evidence="3">Short-chain dehydrogenase/reductase SDR</fullName>
    </submittedName>
</protein>
<dbReference type="PRINTS" id="PR00081">
    <property type="entry name" value="GDHRDH"/>
</dbReference>
<dbReference type="PhylomeDB" id="A7IQH6"/>
<dbReference type="KEGG" id="xau:Xaut_5074"/>
<keyword evidence="3" id="KW-0614">Plasmid</keyword>
<reference evidence="3 4" key="1">
    <citation type="submission" date="2007-07" db="EMBL/GenBank/DDBJ databases">
        <title>Complete sequence of plasmid pXAUT01 of Xanthobacter autotrophicus Py2.</title>
        <authorList>
            <consortium name="US DOE Joint Genome Institute"/>
            <person name="Copeland A."/>
            <person name="Lucas S."/>
            <person name="Lapidus A."/>
            <person name="Barry K."/>
            <person name="Glavina del Rio T."/>
            <person name="Hammon N."/>
            <person name="Israni S."/>
            <person name="Dalin E."/>
            <person name="Tice H."/>
            <person name="Pitluck S."/>
            <person name="Sims D."/>
            <person name="Brettin T."/>
            <person name="Bruce D."/>
            <person name="Detter J.C."/>
            <person name="Han C."/>
            <person name="Tapia R."/>
            <person name="Brainard J."/>
            <person name="Schmutz J."/>
            <person name="Larimer F."/>
            <person name="Land M."/>
            <person name="Hauser L."/>
            <person name="Kyrpides N."/>
            <person name="Kim E."/>
            <person name="Ensigns S.A."/>
            <person name="Richardson P."/>
        </authorList>
    </citation>
    <scope>NUCLEOTIDE SEQUENCE [LARGE SCALE GENOMIC DNA]</scope>
    <source>
        <strain evidence="4">ATCC BAA-1158 / Py2</strain>
        <plasmid evidence="4">Plasmid pXAUT01</plasmid>
    </source>
</reference>
<dbReference type="PRINTS" id="PR00080">
    <property type="entry name" value="SDRFAMILY"/>
</dbReference>
<dbReference type="InterPro" id="IPR020904">
    <property type="entry name" value="Sc_DH/Rdtase_CS"/>
</dbReference>
<dbReference type="InterPro" id="IPR051122">
    <property type="entry name" value="SDR_DHRS6-like"/>
</dbReference>
<dbReference type="EMBL" id="CP000782">
    <property type="protein sequence ID" value="ABS70272.1"/>
    <property type="molecule type" value="Genomic_DNA"/>
</dbReference>
<evidence type="ECO:0000256" key="1">
    <source>
        <dbReference type="ARBA" id="ARBA00006484"/>
    </source>
</evidence>
<keyword evidence="4" id="KW-1185">Reference proteome</keyword>
<sequence>MNCSSIQPISSSSRACGPARSIWSDYEPACGRGDRSGLGNGLTIASRLLSRGDSVVAFDVSAKALVECEAEQWADHRDAVLTMSGDVSDEADVYHLIDQALKRRGKGDVLVNNAGITGSQFASDVHTTPVSEFDKVMAVNVRGVFLGCHAVLPHMLERRTGVIVNVASAAGFVAFPKRAAYTTSKGAVMQLTRSMAVDDAHAGIRCNALCPGMIETPMTKWLLDQPDLRTQVLARIPQNEIGTEDDVAAAAEFLLSEGARYMNGSALVMDGRYLAI</sequence>
<dbReference type="SUPFAM" id="SSF51735">
    <property type="entry name" value="NAD(P)-binding Rossmann-fold domains"/>
    <property type="match status" value="1"/>
</dbReference>
<dbReference type="Proteomes" id="UP000002417">
    <property type="component" value="Plasmid pXAUT01"/>
</dbReference>
<dbReference type="InterPro" id="IPR036291">
    <property type="entry name" value="NAD(P)-bd_dom_sf"/>
</dbReference>
<dbReference type="PROSITE" id="PS00061">
    <property type="entry name" value="ADH_SHORT"/>
    <property type="match status" value="1"/>
</dbReference>
<evidence type="ECO:0000256" key="2">
    <source>
        <dbReference type="ARBA" id="ARBA00023002"/>
    </source>
</evidence>
<gene>
    <name evidence="3" type="ordered locus">Xaut_5074</name>
</gene>
<evidence type="ECO:0000313" key="3">
    <source>
        <dbReference type="EMBL" id="ABS70272.1"/>
    </source>
</evidence>
<dbReference type="FunFam" id="3.40.50.720:FF:000084">
    <property type="entry name" value="Short-chain dehydrogenase reductase"/>
    <property type="match status" value="1"/>
</dbReference>
<dbReference type="InterPro" id="IPR002347">
    <property type="entry name" value="SDR_fam"/>
</dbReference>
<dbReference type="CDD" id="cd05233">
    <property type="entry name" value="SDR_c"/>
    <property type="match status" value="1"/>
</dbReference>
<keyword evidence="2" id="KW-0560">Oxidoreductase</keyword>
<evidence type="ECO:0000313" key="4">
    <source>
        <dbReference type="Proteomes" id="UP000002417"/>
    </source>
</evidence>
<dbReference type="HOGENOM" id="CLU_010194_1_1_5"/>
<comment type="similarity">
    <text evidence="1">Belongs to the short-chain dehydrogenases/reductases (SDR) family.</text>
</comment>
<accession>A7IQH6</accession>
<dbReference type="Pfam" id="PF13561">
    <property type="entry name" value="adh_short_C2"/>
    <property type="match status" value="1"/>
</dbReference>
<dbReference type="eggNOG" id="COG1028">
    <property type="taxonomic scope" value="Bacteria"/>
</dbReference>
<organism evidence="3 4">
    <name type="scientific">Xanthobacter autotrophicus (strain ATCC BAA-1158 / Py2)</name>
    <dbReference type="NCBI Taxonomy" id="78245"/>
    <lineage>
        <taxon>Bacteria</taxon>
        <taxon>Pseudomonadati</taxon>
        <taxon>Pseudomonadota</taxon>
        <taxon>Alphaproteobacteria</taxon>
        <taxon>Hyphomicrobiales</taxon>
        <taxon>Xanthobacteraceae</taxon>
        <taxon>Xanthobacter</taxon>
    </lineage>
</organism>
<dbReference type="GO" id="GO:0016491">
    <property type="term" value="F:oxidoreductase activity"/>
    <property type="evidence" value="ECO:0007669"/>
    <property type="project" value="UniProtKB-KW"/>
</dbReference>
<geneLocation type="plasmid" evidence="3 4">
    <name>pXAUT01</name>
</geneLocation>
<name>A7IQH6_XANP2</name>